<keyword evidence="3" id="KW-0813">Transport</keyword>
<feature type="region of interest" description="Disordered" evidence="12">
    <location>
        <begin position="62"/>
        <end position="85"/>
    </location>
</feature>
<dbReference type="Pfam" id="PF05365">
    <property type="entry name" value="UCR_UQCRX_QCR9"/>
    <property type="match status" value="1"/>
</dbReference>
<reference evidence="13 14" key="1">
    <citation type="submission" date="2024-04" db="EMBL/GenBank/DDBJ databases">
        <title>Phyllosticta paracitricarpa is synonymous to the EU quarantine fungus P. citricarpa based on phylogenomic analyses.</title>
        <authorList>
            <consortium name="Lawrence Berkeley National Laboratory"/>
            <person name="Van Ingen-Buijs V.A."/>
            <person name="Van Westerhoven A.C."/>
            <person name="Haridas S."/>
            <person name="Skiadas P."/>
            <person name="Martin F."/>
            <person name="Groenewald J.Z."/>
            <person name="Crous P.W."/>
            <person name="Seidl M.F."/>
        </authorList>
    </citation>
    <scope>NUCLEOTIDE SEQUENCE [LARGE SCALE GENOMIC DNA]</scope>
    <source>
        <strain evidence="13 14">CBS 123371</strain>
    </source>
</reference>
<evidence type="ECO:0000256" key="11">
    <source>
        <dbReference type="ARBA" id="ARBA00044247"/>
    </source>
</evidence>
<comment type="similarity">
    <text evidence="2">Belongs to the UQCR10/QCR9 family.</text>
</comment>
<evidence type="ECO:0000256" key="1">
    <source>
        <dbReference type="ARBA" id="ARBA00004434"/>
    </source>
</evidence>
<dbReference type="Proteomes" id="UP001363622">
    <property type="component" value="Unassembled WGS sequence"/>
</dbReference>
<dbReference type="SUPFAM" id="SSF81514">
    <property type="entry name" value="Subunit X (non-heme 7 kDa protein) of cytochrome bc1 complex (Ubiquinol-cytochrome c reductase)"/>
    <property type="match status" value="1"/>
</dbReference>
<accession>A0ABR1KIG9</accession>
<keyword evidence="14" id="KW-1185">Reference proteome</keyword>
<evidence type="ECO:0000256" key="8">
    <source>
        <dbReference type="ARBA" id="ARBA00022989"/>
    </source>
</evidence>
<evidence type="ECO:0000256" key="3">
    <source>
        <dbReference type="ARBA" id="ARBA00022448"/>
    </source>
</evidence>
<evidence type="ECO:0000256" key="2">
    <source>
        <dbReference type="ARBA" id="ARBA00007856"/>
    </source>
</evidence>
<evidence type="ECO:0000256" key="12">
    <source>
        <dbReference type="SAM" id="MobiDB-lite"/>
    </source>
</evidence>
<dbReference type="Gene3D" id="1.20.5.260">
    <property type="entry name" value="Cytochrome b-c1 complex subunit 9"/>
    <property type="match status" value="1"/>
</dbReference>
<evidence type="ECO:0000313" key="14">
    <source>
        <dbReference type="Proteomes" id="UP001363622"/>
    </source>
</evidence>
<dbReference type="InterPro" id="IPR036656">
    <property type="entry name" value="QCR9_sf"/>
</dbReference>
<keyword evidence="9" id="KW-0496">Mitochondrion</keyword>
<evidence type="ECO:0000256" key="9">
    <source>
        <dbReference type="ARBA" id="ARBA00023128"/>
    </source>
</evidence>
<dbReference type="InterPro" id="IPR008027">
    <property type="entry name" value="QCR9"/>
</dbReference>
<organism evidence="13 14">
    <name type="scientific">Phyllosticta citriasiana</name>
    <dbReference type="NCBI Taxonomy" id="595635"/>
    <lineage>
        <taxon>Eukaryota</taxon>
        <taxon>Fungi</taxon>
        <taxon>Dikarya</taxon>
        <taxon>Ascomycota</taxon>
        <taxon>Pezizomycotina</taxon>
        <taxon>Dothideomycetes</taxon>
        <taxon>Dothideomycetes incertae sedis</taxon>
        <taxon>Botryosphaeriales</taxon>
        <taxon>Phyllostictaceae</taxon>
        <taxon>Phyllosticta</taxon>
    </lineage>
</organism>
<evidence type="ECO:0000256" key="4">
    <source>
        <dbReference type="ARBA" id="ARBA00022660"/>
    </source>
</evidence>
<keyword evidence="8" id="KW-1133">Transmembrane helix</keyword>
<protein>
    <recommendedName>
        <fullName evidence="11">Complex III subunit 9</fullName>
    </recommendedName>
</protein>
<evidence type="ECO:0000313" key="13">
    <source>
        <dbReference type="EMBL" id="KAK7512786.1"/>
    </source>
</evidence>
<evidence type="ECO:0000256" key="6">
    <source>
        <dbReference type="ARBA" id="ARBA00022792"/>
    </source>
</evidence>
<name>A0ABR1KIG9_9PEZI</name>
<keyword evidence="6" id="KW-0999">Mitochondrion inner membrane</keyword>
<keyword evidence="7" id="KW-0249">Electron transport</keyword>
<sequence length="85" mass="9192">MAGIAHSIYNTIIKRNYIFVSTVFVGAFGLQLCVSPPPQLLWSGNAGGLHAPQQGIRHRIGQPLEQHQQGTPMEGYQAPVPREGG</sequence>
<evidence type="ECO:0000256" key="7">
    <source>
        <dbReference type="ARBA" id="ARBA00022982"/>
    </source>
</evidence>
<keyword evidence="10" id="KW-0472">Membrane</keyword>
<comment type="caution">
    <text evidence="13">The sequence shown here is derived from an EMBL/GenBank/DDBJ whole genome shotgun (WGS) entry which is preliminary data.</text>
</comment>
<evidence type="ECO:0000256" key="5">
    <source>
        <dbReference type="ARBA" id="ARBA00022692"/>
    </source>
</evidence>
<proteinExistence type="inferred from homology"/>
<keyword evidence="4" id="KW-0679">Respiratory chain</keyword>
<dbReference type="EMBL" id="JBBPHU010000010">
    <property type="protein sequence ID" value="KAK7512786.1"/>
    <property type="molecule type" value="Genomic_DNA"/>
</dbReference>
<evidence type="ECO:0000256" key="10">
    <source>
        <dbReference type="ARBA" id="ARBA00023136"/>
    </source>
</evidence>
<gene>
    <name evidence="13" type="ORF">IWZ03DRAFT_39055</name>
</gene>
<keyword evidence="5" id="KW-0812">Transmembrane</keyword>
<comment type="subcellular location">
    <subcellularLocation>
        <location evidence="1">Mitochondrion inner membrane</location>
        <topology evidence="1">Single-pass membrane protein</topology>
    </subcellularLocation>
</comment>